<evidence type="ECO:0000313" key="5">
    <source>
        <dbReference type="EMBL" id="RCN30866.1"/>
    </source>
</evidence>
<dbReference type="GO" id="GO:0046872">
    <property type="term" value="F:metal ion binding"/>
    <property type="evidence" value="ECO:0007669"/>
    <property type="project" value="UniProtKB-KW"/>
</dbReference>
<organism evidence="5 6">
    <name type="scientific">Ancylostoma caninum</name>
    <name type="common">Dog hookworm</name>
    <dbReference type="NCBI Taxonomy" id="29170"/>
    <lineage>
        <taxon>Eukaryota</taxon>
        <taxon>Metazoa</taxon>
        <taxon>Ecdysozoa</taxon>
        <taxon>Nematoda</taxon>
        <taxon>Chromadorea</taxon>
        <taxon>Rhabditida</taxon>
        <taxon>Rhabditina</taxon>
        <taxon>Rhabditomorpha</taxon>
        <taxon>Strongyloidea</taxon>
        <taxon>Ancylostomatidae</taxon>
        <taxon>Ancylostomatinae</taxon>
        <taxon>Ancylostoma</taxon>
    </lineage>
</organism>
<keyword evidence="2" id="KW-0479">Metal-binding</keyword>
<dbReference type="InterPro" id="IPR023214">
    <property type="entry name" value="HAD_sf"/>
</dbReference>
<sequence>MKEMIMQNMEKYVMHDDRACVLLRQLREAGRQTFLLTNSDYRYTDKMMSFILGDDWRTYFNICVVDAKKPKWFAEGTVFRQVDTKTGAVKLGIHTGPLKEGVVYSGGSCDAFHKIVKARGKDVLYIGDHIFGDVLRSKKSRGWRTFLVVPELDHELTVWTDRKPLFEQLNQLDNTLADIYKHLDATSRNKPQIHTVLQQVKSLSHEMDQEYGVLGSLFRAGSRTTFFASQVERYADLYASSCYNLVHYPSFYFFRAVMQLMPHESTVDHASVLKSSKTDLLKRQESVGQQVRGWTKKTANENEFCHEEEEDEQSISDGEACFFFFFLMINILLQLHPGARLRSKSLSDDTAEEEVADTDVVGVPPAFVEHQN</sequence>
<reference evidence="5 6" key="1">
    <citation type="submission" date="2014-10" db="EMBL/GenBank/DDBJ databases">
        <title>Draft genome of the hookworm Ancylostoma caninum.</title>
        <authorList>
            <person name="Mitreva M."/>
        </authorList>
    </citation>
    <scope>NUCLEOTIDE SEQUENCE [LARGE SCALE GENOMIC DNA]</scope>
    <source>
        <strain evidence="5 6">Baltimore</strain>
    </source>
</reference>
<dbReference type="InterPro" id="IPR036412">
    <property type="entry name" value="HAD-like_sf"/>
</dbReference>
<keyword evidence="4" id="KW-0460">Magnesium</keyword>
<comment type="caution">
    <text evidence="5">The sequence shown here is derived from an EMBL/GenBank/DDBJ whole genome shotgun (WGS) entry which is preliminary data.</text>
</comment>
<evidence type="ECO:0000256" key="4">
    <source>
        <dbReference type="ARBA" id="ARBA00022842"/>
    </source>
</evidence>
<evidence type="ECO:0000313" key="6">
    <source>
        <dbReference type="Proteomes" id="UP000252519"/>
    </source>
</evidence>
<comment type="similarity">
    <text evidence="1">Belongs to the 5'(3')-deoxyribonucleotidase family.</text>
</comment>
<dbReference type="Gene3D" id="3.40.50.1000">
    <property type="entry name" value="HAD superfamily/HAD-like"/>
    <property type="match status" value="1"/>
</dbReference>
<dbReference type="GO" id="GO:0008253">
    <property type="term" value="F:5'-nucleotidase activity"/>
    <property type="evidence" value="ECO:0007669"/>
    <property type="project" value="TreeGrafter"/>
</dbReference>
<keyword evidence="6" id="KW-1185">Reference proteome</keyword>
<dbReference type="PANTHER" id="PTHR12103">
    <property type="entry name" value="5'-NUCLEOTIDASE DOMAIN-CONTAINING"/>
    <property type="match status" value="1"/>
</dbReference>
<dbReference type="AlphaFoldDB" id="A0A368FFE7"/>
<evidence type="ECO:0000256" key="1">
    <source>
        <dbReference type="ARBA" id="ARBA00009589"/>
    </source>
</evidence>
<name>A0A368FFE7_ANCCA</name>
<accession>A0A368FFE7</accession>
<dbReference type="SUPFAM" id="SSF56784">
    <property type="entry name" value="HAD-like"/>
    <property type="match status" value="1"/>
</dbReference>
<dbReference type="Pfam" id="PF05761">
    <property type="entry name" value="5_nucleotid"/>
    <property type="match status" value="1"/>
</dbReference>
<keyword evidence="3 5" id="KW-0378">Hydrolase</keyword>
<proteinExistence type="inferred from homology"/>
<dbReference type="PANTHER" id="PTHR12103:SF15">
    <property type="entry name" value="CYTOSOLIC PURINE 5'-NUCLEOTIDASE"/>
    <property type="match status" value="1"/>
</dbReference>
<evidence type="ECO:0000256" key="2">
    <source>
        <dbReference type="ARBA" id="ARBA00022723"/>
    </source>
</evidence>
<dbReference type="OrthoDB" id="5800749at2759"/>
<dbReference type="STRING" id="29170.A0A368FFE7"/>
<dbReference type="Proteomes" id="UP000252519">
    <property type="component" value="Unassembled WGS sequence"/>
</dbReference>
<dbReference type="EMBL" id="JOJR01001445">
    <property type="protein sequence ID" value="RCN30866.1"/>
    <property type="molecule type" value="Genomic_DNA"/>
</dbReference>
<gene>
    <name evidence="5" type="ORF">ANCCAN_23358</name>
</gene>
<dbReference type="InterPro" id="IPR008380">
    <property type="entry name" value="HAD-SF_hydro_IG_5-nucl"/>
</dbReference>
<protein>
    <submittedName>
        <fullName evidence="5">HAD superfamily hydrolase, 5'-nucleotidase</fullName>
    </submittedName>
</protein>
<evidence type="ECO:0000256" key="3">
    <source>
        <dbReference type="ARBA" id="ARBA00022801"/>
    </source>
</evidence>